<name>A0A8S1LY92_PARPR</name>
<accession>A0A8S1LY92</accession>
<reference evidence="7" key="1">
    <citation type="submission" date="2021-01" db="EMBL/GenBank/DDBJ databases">
        <authorList>
            <consortium name="Genoscope - CEA"/>
            <person name="William W."/>
        </authorList>
    </citation>
    <scope>NUCLEOTIDE SEQUENCE</scope>
</reference>
<feature type="transmembrane region" description="Helical" evidence="5">
    <location>
        <begin position="104"/>
        <end position="125"/>
    </location>
</feature>
<feature type="transmembrane region" description="Helical" evidence="5">
    <location>
        <begin position="69"/>
        <end position="92"/>
    </location>
</feature>
<dbReference type="PANTHER" id="PTHR12183:SF32">
    <property type="entry name" value="MITOCHONDRIAL E3 UBIQUITIN PROTEIN LIGASE 1"/>
    <property type="match status" value="1"/>
</dbReference>
<dbReference type="PANTHER" id="PTHR12183">
    <property type="entry name" value="MITOCHONDRIAL UBIQUITIN LIGASE ACTIVATOR OF NFKB 1"/>
    <property type="match status" value="1"/>
</dbReference>
<dbReference type="OMA" id="YLADEMC"/>
<keyword evidence="1" id="KW-0479">Metal-binding</keyword>
<dbReference type="InterPro" id="IPR051652">
    <property type="entry name" value="MDM2_MDM4_MUL1"/>
</dbReference>
<keyword evidence="5" id="KW-0812">Transmembrane</keyword>
<dbReference type="GO" id="GO:0008270">
    <property type="term" value="F:zinc ion binding"/>
    <property type="evidence" value="ECO:0007669"/>
    <property type="project" value="UniProtKB-KW"/>
</dbReference>
<gene>
    <name evidence="7" type="ORF">PPRIM_AZ9-3.1.T0460218</name>
</gene>
<dbReference type="GO" id="GO:0004842">
    <property type="term" value="F:ubiquitin-protein transferase activity"/>
    <property type="evidence" value="ECO:0007669"/>
    <property type="project" value="TreeGrafter"/>
</dbReference>
<evidence type="ECO:0000313" key="8">
    <source>
        <dbReference type="Proteomes" id="UP000688137"/>
    </source>
</evidence>
<evidence type="ECO:0000256" key="2">
    <source>
        <dbReference type="ARBA" id="ARBA00022771"/>
    </source>
</evidence>
<dbReference type="PROSITE" id="PS50089">
    <property type="entry name" value="ZF_RING_2"/>
    <property type="match status" value="1"/>
</dbReference>
<dbReference type="EMBL" id="CAJJDM010000046">
    <property type="protein sequence ID" value="CAD8070945.1"/>
    <property type="molecule type" value="Genomic_DNA"/>
</dbReference>
<protein>
    <recommendedName>
        <fullName evidence="6">RING-type domain-containing protein</fullName>
    </recommendedName>
</protein>
<keyword evidence="2 4" id="KW-0863">Zinc-finger</keyword>
<keyword evidence="5" id="KW-1133">Transmembrane helix</keyword>
<organism evidence="7 8">
    <name type="scientific">Paramecium primaurelia</name>
    <dbReference type="NCBI Taxonomy" id="5886"/>
    <lineage>
        <taxon>Eukaryota</taxon>
        <taxon>Sar</taxon>
        <taxon>Alveolata</taxon>
        <taxon>Ciliophora</taxon>
        <taxon>Intramacronucleata</taxon>
        <taxon>Oligohymenophorea</taxon>
        <taxon>Peniculida</taxon>
        <taxon>Parameciidae</taxon>
        <taxon>Paramecium</taxon>
    </lineage>
</organism>
<dbReference type="AlphaFoldDB" id="A0A8S1LY92"/>
<feature type="transmembrane region" description="Helical" evidence="5">
    <location>
        <begin position="41"/>
        <end position="60"/>
    </location>
</feature>
<evidence type="ECO:0000313" key="7">
    <source>
        <dbReference type="EMBL" id="CAD8070945.1"/>
    </source>
</evidence>
<keyword evidence="5" id="KW-0472">Membrane</keyword>
<feature type="transmembrane region" description="Helical" evidence="5">
    <location>
        <begin position="18"/>
        <end position="35"/>
    </location>
</feature>
<evidence type="ECO:0000256" key="5">
    <source>
        <dbReference type="SAM" id="Phobius"/>
    </source>
</evidence>
<comment type="caution">
    <text evidence="7">The sequence shown here is derived from an EMBL/GenBank/DDBJ whole genome shotgun (WGS) entry which is preliminary data.</text>
</comment>
<feature type="domain" description="RING-type" evidence="6">
    <location>
        <begin position="167"/>
        <end position="204"/>
    </location>
</feature>
<evidence type="ECO:0000256" key="1">
    <source>
        <dbReference type="ARBA" id="ARBA00022723"/>
    </source>
</evidence>
<dbReference type="GO" id="GO:0016567">
    <property type="term" value="P:protein ubiquitination"/>
    <property type="evidence" value="ECO:0007669"/>
    <property type="project" value="TreeGrafter"/>
</dbReference>
<evidence type="ECO:0000256" key="4">
    <source>
        <dbReference type="PROSITE-ProRule" id="PRU00175"/>
    </source>
</evidence>
<keyword evidence="3" id="KW-0862">Zinc</keyword>
<evidence type="ECO:0000256" key="3">
    <source>
        <dbReference type="ARBA" id="ARBA00022833"/>
    </source>
</evidence>
<proteinExistence type="predicted"/>
<dbReference type="SMART" id="SM00184">
    <property type="entry name" value="RING"/>
    <property type="match status" value="1"/>
</dbReference>
<dbReference type="InterPro" id="IPR001841">
    <property type="entry name" value="Znf_RING"/>
</dbReference>
<dbReference type="Proteomes" id="UP000688137">
    <property type="component" value="Unassembled WGS sequence"/>
</dbReference>
<dbReference type="Pfam" id="PF13920">
    <property type="entry name" value="zf-C3HC4_3"/>
    <property type="match status" value="1"/>
</dbReference>
<keyword evidence="8" id="KW-1185">Reference proteome</keyword>
<sequence length="216" mass="25267">MQEDVFDEIKKELQYCKYFNYAHIIMSFFGFLGYMARKIFFTLLINVLSILLSILGYYGIEEINQKKIIVYAVCTSSLFGMVLIYEIIADLFSDSYETEAPPQAFVFLVITLPFLIDLSSGLMSLKLCYTFSKYDDLQFKRKYNQILIVQKVPEKNYKESYLADEMCAICLNEKRNIVFYRCGHKVCCKKCSKAFKQKNCPICRAEIQDCIQEYDA</sequence>
<evidence type="ECO:0000259" key="6">
    <source>
        <dbReference type="PROSITE" id="PS50089"/>
    </source>
</evidence>